<dbReference type="OrthoDB" id="6432111at2"/>
<evidence type="ECO:0000313" key="5">
    <source>
        <dbReference type="Proteomes" id="UP001617689"/>
    </source>
</evidence>
<dbReference type="RefSeq" id="WP_039358794.1">
    <property type="nucleotide sequence ID" value="NZ_JAXHOY010000001.1"/>
</dbReference>
<reference evidence="3" key="2">
    <citation type="submission" date="2016-11" db="EMBL/GenBank/DDBJ databases">
        <authorList>
            <person name="Jaros S."/>
            <person name="Januszkiewicz K."/>
            <person name="Wedrychowicz H."/>
        </authorList>
    </citation>
    <scope>NUCLEOTIDE SEQUENCE [LARGE SCALE GENOMIC DNA]</scope>
    <source>
        <strain evidence="3">ICMP 9972</strain>
    </source>
</reference>
<proteinExistence type="predicted"/>
<name>A0A1V2R295_9GAMM</name>
<feature type="chain" id="PRO_5010702010" evidence="1">
    <location>
        <begin position="24"/>
        <end position="203"/>
    </location>
</feature>
<protein>
    <submittedName>
        <fullName evidence="3">Uncharacterized protein</fullName>
    </submittedName>
</protein>
<organism evidence="3 4">
    <name type="scientific">Pectobacterium actinidiae</name>
    <dbReference type="NCBI Taxonomy" id="1507808"/>
    <lineage>
        <taxon>Bacteria</taxon>
        <taxon>Pseudomonadati</taxon>
        <taxon>Pseudomonadota</taxon>
        <taxon>Gammaproteobacteria</taxon>
        <taxon>Enterobacterales</taxon>
        <taxon>Pectobacteriaceae</taxon>
        <taxon>Pectobacterium</taxon>
    </lineage>
</organism>
<dbReference type="EMBL" id="JBIXLL010000016">
    <property type="protein sequence ID" value="MFJ5431680.1"/>
    <property type="molecule type" value="Genomic_DNA"/>
</dbReference>
<comment type="caution">
    <text evidence="3">The sequence shown here is derived from an EMBL/GenBank/DDBJ whole genome shotgun (WGS) entry which is preliminary data.</text>
</comment>
<evidence type="ECO:0000313" key="3">
    <source>
        <dbReference type="EMBL" id="ONK05244.1"/>
    </source>
</evidence>
<sequence length="203" mass="22120">MKISAIKKGIASLLLVLPLHGFAETKDPDLFVGYTTQDLTDALPAQLLNMIQRDKVVDAANHMVQTEYVDPTTGNKALVSLFMLPPDKDGNVPIASKPSDLDAVIASTEKEMLRQRIKPDQRAGNIDDATPFRCLQTILNNKVLHSLCSTLIKGRVLEVQAINTVENTQDEAGLNKIIGQQNEFVVGMGKTLLALKKSSSPTQ</sequence>
<keyword evidence="1" id="KW-0732">Signal</keyword>
<evidence type="ECO:0000313" key="4">
    <source>
        <dbReference type="Proteomes" id="UP000189286"/>
    </source>
</evidence>
<evidence type="ECO:0000256" key="1">
    <source>
        <dbReference type="SAM" id="SignalP"/>
    </source>
</evidence>
<feature type="signal peptide" evidence="1">
    <location>
        <begin position="1"/>
        <end position="23"/>
    </location>
</feature>
<evidence type="ECO:0000313" key="2">
    <source>
        <dbReference type="EMBL" id="MFJ5431680.1"/>
    </source>
</evidence>
<dbReference type="Proteomes" id="UP001617689">
    <property type="component" value="Unassembled WGS sequence"/>
</dbReference>
<accession>A0A1V2R295</accession>
<dbReference type="AlphaFoldDB" id="A0A1V2R295"/>
<dbReference type="EMBL" id="MPUJ01000007">
    <property type="protein sequence ID" value="ONK05244.1"/>
    <property type="molecule type" value="Genomic_DNA"/>
</dbReference>
<reference evidence="2 5" key="3">
    <citation type="submission" date="2024-10" db="EMBL/GenBank/DDBJ databases">
        <authorList>
            <person name="Lu C.-H."/>
        </authorList>
    </citation>
    <scope>NUCLEOTIDE SEQUENCE [LARGE SCALE GENOMIC DNA]</scope>
    <source>
        <strain evidence="2 5">22ZTDG03-2</strain>
    </source>
</reference>
<gene>
    <name evidence="2" type="ORF">ACIPUP_21310</name>
    <name evidence="3" type="ORF">BSK71_12490</name>
</gene>
<keyword evidence="5" id="KW-1185">Reference proteome</keyword>
<dbReference type="Proteomes" id="UP000189286">
    <property type="component" value="Unassembled WGS sequence"/>
</dbReference>
<reference evidence="4" key="1">
    <citation type="submission" date="2016-11" db="EMBL/GenBank/DDBJ databases">
        <authorList>
            <person name="Panda P."/>
            <person name="Visnovsky S."/>
            <person name="Pitman A."/>
        </authorList>
    </citation>
    <scope>NUCLEOTIDE SEQUENCE [LARGE SCALE GENOMIC DNA]</scope>
    <source>
        <strain evidence="4">ICMP 9972</strain>
    </source>
</reference>